<evidence type="ECO:0000313" key="3">
    <source>
        <dbReference type="Proteomes" id="UP000824115"/>
    </source>
</evidence>
<accession>A0A9D2GNB8</accession>
<sequence>MEKFICLGLDTFSFEKVLAVLLIFTGVWLVTTSKSRRQMERESLLSPLFDSNYLICIIQNE</sequence>
<dbReference type="EMBL" id="DXAW01000039">
    <property type="protein sequence ID" value="HIZ85242.1"/>
    <property type="molecule type" value="Genomic_DNA"/>
</dbReference>
<comment type="caution">
    <text evidence="2">The sequence shown here is derived from an EMBL/GenBank/DDBJ whole genome shotgun (WGS) entry which is preliminary data.</text>
</comment>
<gene>
    <name evidence="2" type="ORF">IAC04_01990</name>
</gene>
<evidence type="ECO:0000313" key="2">
    <source>
        <dbReference type="EMBL" id="HIZ85242.1"/>
    </source>
</evidence>
<keyword evidence="1" id="KW-1133">Transmembrane helix</keyword>
<evidence type="ECO:0000256" key="1">
    <source>
        <dbReference type="SAM" id="Phobius"/>
    </source>
</evidence>
<organism evidence="2 3">
    <name type="scientific">Candidatus Coprenecus stercoravium</name>
    <dbReference type="NCBI Taxonomy" id="2840735"/>
    <lineage>
        <taxon>Bacteria</taxon>
        <taxon>Pseudomonadati</taxon>
        <taxon>Bacteroidota</taxon>
        <taxon>Bacteroidia</taxon>
        <taxon>Bacteroidales</taxon>
        <taxon>Rikenellaceae</taxon>
        <taxon>Rikenellaceae incertae sedis</taxon>
        <taxon>Candidatus Coprenecus</taxon>
    </lineage>
</organism>
<dbReference type="Proteomes" id="UP000824115">
    <property type="component" value="Unassembled WGS sequence"/>
</dbReference>
<keyword evidence="1" id="KW-0812">Transmembrane</keyword>
<proteinExistence type="predicted"/>
<reference evidence="2" key="2">
    <citation type="submission" date="2021-04" db="EMBL/GenBank/DDBJ databases">
        <authorList>
            <person name="Gilroy R."/>
        </authorList>
    </citation>
    <scope>NUCLEOTIDE SEQUENCE</scope>
    <source>
        <strain evidence="2">Gambia16-554</strain>
    </source>
</reference>
<reference evidence="2" key="1">
    <citation type="journal article" date="2021" name="PeerJ">
        <title>Extensive microbial diversity within the chicken gut microbiome revealed by metagenomics and culture.</title>
        <authorList>
            <person name="Gilroy R."/>
            <person name="Ravi A."/>
            <person name="Getino M."/>
            <person name="Pursley I."/>
            <person name="Horton D.L."/>
            <person name="Alikhan N.F."/>
            <person name="Baker D."/>
            <person name="Gharbi K."/>
            <person name="Hall N."/>
            <person name="Watson M."/>
            <person name="Adriaenssens E.M."/>
            <person name="Foster-Nyarko E."/>
            <person name="Jarju S."/>
            <person name="Secka A."/>
            <person name="Antonio M."/>
            <person name="Oren A."/>
            <person name="Chaudhuri R.R."/>
            <person name="La Ragione R."/>
            <person name="Hildebrand F."/>
            <person name="Pallen M.J."/>
        </authorList>
    </citation>
    <scope>NUCLEOTIDE SEQUENCE</scope>
    <source>
        <strain evidence="2">Gambia16-554</strain>
    </source>
</reference>
<name>A0A9D2GNB8_9BACT</name>
<protein>
    <submittedName>
        <fullName evidence="2">Uncharacterized protein</fullName>
    </submittedName>
</protein>
<keyword evidence="1" id="KW-0472">Membrane</keyword>
<dbReference type="AlphaFoldDB" id="A0A9D2GNB8"/>
<feature type="transmembrane region" description="Helical" evidence="1">
    <location>
        <begin position="12"/>
        <end position="31"/>
    </location>
</feature>